<dbReference type="PANTHER" id="PTHR43308">
    <property type="entry name" value="OUTER MEMBRANE PROTEIN ALPHA-RELATED"/>
    <property type="match status" value="1"/>
</dbReference>
<protein>
    <submittedName>
        <fullName evidence="3">S-layer domain-containing protein</fullName>
    </submittedName>
</protein>
<evidence type="ECO:0000313" key="3">
    <source>
        <dbReference type="EMBL" id="AJQ29749.1"/>
    </source>
</evidence>
<dbReference type="Pfam" id="PF00395">
    <property type="entry name" value="SLH"/>
    <property type="match status" value="1"/>
</dbReference>
<reference evidence="4" key="2">
    <citation type="submission" date="2015-02" db="EMBL/GenBank/DDBJ databases">
        <title>Complete Genome Sequence of Pelosinus fermentans JBW45.</title>
        <authorList>
            <person name="De Leon K.B."/>
            <person name="Utturkar S.M."/>
            <person name="Camilleri L.B."/>
            <person name="Arkin A.P."/>
            <person name="Fields M.W."/>
            <person name="Brown S.D."/>
            <person name="Wall J.D."/>
        </authorList>
    </citation>
    <scope>NUCLEOTIDE SEQUENCE [LARGE SCALE GENOMIC DNA]</scope>
    <source>
        <strain evidence="4">JBW45</strain>
    </source>
</reference>
<dbReference type="OrthoDB" id="5845122at2"/>
<keyword evidence="1" id="KW-0732">Signal</keyword>
<proteinExistence type="predicted"/>
<dbReference type="Proteomes" id="UP000005361">
    <property type="component" value="Chromosome"/>
</dbReference>
<dbReference type="InterPro" id="IPR051465">
    <property type="entry name" value="Cell_Envelope_Struct_Comp"/>
</dbReference>
<sequence length="450" mass="49561" precursor="true">MKNKKKVVLSVLSTLIISTSAASAASADQLYSDVSKDNWAVAAVTKLTNDGIVTGYGDGTFRGDRAITRYEMAQMIASARTHSEKASEEDKVLIQRLSNEFSDELNSLGVRMQNVEKKTDNVKLSGVFANKAMKGITGGNTWWEKELFLNVDGDVGDGWKFHGGLDWKWGSNTKGWNGEESFSDLYGTSDKDVNAMIYQLYAQGPVGKGLNATIGLFTPSLQEGVVGNARTKGVGVDYNVGKTTLRAYTGKVYEKNADLSSPWSDGFIRHGNRYDFYNDGSTKDDNTLSVYGFSAEHTFTPKTSAGLGYYSLKSPNAYDDGRLGIVALNARQKLADNLDLVGFYSHGNQDYQNKAYDLKLVYNGSPWGSDKRWGSSIGYRYLGSDALIMSNVVNGSEKPGSKGMEANVWYHFTKNIQLQNYFFFGKAIDSDYAAKHPDHTAFFSNLIFAF</sequence>
<dbReference type="AlphaFoldDB" id="I9NLR4"/>
<dbReference type="SUPFAM" id="SSF56935">
    <property type="entry name" value="Porins"/>
    <property type="match status" value="1"/>
</dbReference>
<feature type="chain" id="PRO_5003722686" evidence="1">
    <location>
        <begin position="25"/>
        <end position="450"/>
    </location>
</feature>
<dbReference type="RefSeq" id="WP_007960045.1">
    <property type="nucleotide sequence ID" value="NZ_CP010978.1"/>
</dbReference>
<feature type="signal peptide" evidence="1">
    <location>
        <begin position="1"/>
        <end position="24"/>
    </location>
</feature>
<dbReference type="PANTHER" id="PTHR43308:SF1">
    <property type="entry name" value="OUTER MEMBRANE PROTEIN ALPHA"/>
    <property type="match status" value="1"/>
</dbReference>
<evidence type="ECO:0000259" key="2">
    <source>
        <dbReference type="PROSITE" id="PS51272"/>
    </source>
</evidence>
<evidence type="ECO:0000256" key="1">
    <source>
        <dbReference type="SAM" id="SignalP"/>
    </source>
</evidence>
<name>I9NLR4_9FIRM</name>
<evidence type="ECO:0000313" key="4">
    <source>
        <dbReference type="Proteomes" id="UP000005361"/>
    </source>
</evidence>
<reference evidence="3 4" key="1">
    <citation type="journal article" date="2015" name="Genome Announc.">
        <title>Complete Genome Sequence of Pelosinus fermentans JBW45, a Member of a Remarkably Competitive Group of Negativicutes in the Firmicutes Phylum.</title>
        <authorList>
            <person name="De Leon K.B."/>
            <person name="Utturkar S.M."/>
            <person name="Camilleri L.B."/>
            <person name="Elias D.A."/>
            <person name="Arkin A.P."/>
            <person name="Fields M.W."/>
            <person name="Brown S.D."/>
            <person name="Wall J.D."/>
        </authorList>
    </citation>
    <scope>NUCLEOTIDE SEQUENCE [LARGE SCALE GENOMIC DNA]</scope>
    <source>
        <strain evidence="3 4">JBW45</strain>
    </source>
</reference>
<dbReference type="STRING" id="1192197.JBW_04418"/>
<dbReference type="HOGENOM" id="CLU_036587_1_0_9"/>
<dbReference type="InterPro" id="IPR001119">
    <property type="entry name" value="SLH_dom"/>
</dbReference>
<accession>I9NLR4</accession>
<organism evidence="3 4">
    <name type="scientific">Pelosinus fermentans JBW45</name>
    <dbReference type="NCBI Taxonomy" id="1192197"/>
    <lineage>
        <taxon>Bacteria</taxon>
        <taxon>Bacillati</taxon>
        <taxon>Bacillota</taxon>
        <taxon>Negativicutes</taxon>
        <taxon>Selenomonadales</taxon>
        <taxon>Sporomusaceae</taxon>
        <taxon>Pelosinus</taxon>
    </lineage>
</organism>
<gene>
    <name evidence="3" type="ORF">JBW_04418</name>
</gene>
<dbReference type="PROSITE" id="PS51272">
    <property type="entry name" value="SLH"/>
    <property type="match status" value="1"/>
</dbReference>
<feature type="domain" description="SLH" evidence="2">
    <location>
        <begin position="27"/>
        <end position="90"/>
    </location>
</feature>
<dbReference type="EMBL" id="CP010978">
    <property type="protein sequence ID" value="AJQ29749.1"/>
    <property type="molecule type" value="Genomic_DNA"/>
</dbReference>
<dbReference type="KEGG" id="pft:JBW_04418"/>